<evidence type="ECO:0000256" key="13">
    <source>
        <dbReference type="NCBIfam" id="TIGR00437"/>
    </source>
</evidence>
<evidence type="ECO:0000256" key="17">
    <source>
        <dbReference type="SAM" id="Coils"/>
    </source>
</evidence>
<evidence type="ECO:0000256" key="1">
    <source>
        <dbReference type="ARBA" id="ARBA00004651"/>
    </source>
</evidence>
<dbReference type="InterPro" id="IPR011640">
    <property type="entry name" value="Fe2_transport_prot_B_C"/>
</dbReference>
<keyword evidence="15" id="KW-0479">Metal-binding</keyword>
<evidence type="ECO:0000256" key="12">
    <source>
        <dbReference type="ARBA" id="ARBA00031200"/>
    </source>
</evidence>
<keyword evidence="7 16" id="KW-1133">Transmembrane helix</keyword>
<evidence type="ECO:0000256" key="4">
    <source>
        <dbReference type="ARBA" id="ARBA00022496"/>
    </source>
</evidence>
<evidence type="ECO:0000256" key="9">
    <source>
        <dbReference type="ARBA" id="ARBA00023065"/>
    </source>
</evidence>
<evidence type="ECO:0000256" key="7">
    <source>
        <dbReference type="ARBA" id="ARBA00022989"/>
    </source>
</evidence>
<dbReference type="Pfam" id="PF02421">
    <property type="entry name" value="FeoB_N"/>
    <property type="match status" value="1"/>
</dbReference>
<feature type="transmembrane region" description="Helical" evidence="16">
    <location>
        <begin position="397"/>
        <end position="419"/>
    </location>
</feature>
<evidence type="ECO:0000256" key="11">
    <source>
        <dbReference type="ARBA" id="ARBA00023136"/>
    </source>
</evidence>
<dbReference type="EMBL" id="CP002116">
    <property type="protein sequence ID" value="ADK79321.1"/>
    <property type="molecule type" value="Genomic_DNA"/>
</dbReference>
<feature type="binding site" evidence="14">
    <location>
        <begin position="116"/>
        <end position="119"/>
    </location>
    <ligand>
        <name>GTP</name>
        <dbReference type="ChEBI" id="CHEBI:37565"/>
        <label>4</label>
    </ligand>
</feature>
<evidence type="ECO:0000256" key="2">
    <source>
        <dbReference type="ARBA" id="ARBA00022448"/>
    </source>
</evidence>
<protein>
    <recommendedName>
        <fullName evidence="12 13">Ferrous iron transport protein B</fullName>
    </recommendedName>
</protein>
<keyword evidence="17" id="KW-0175">Coiled coil</keyword>
<evidence type="ECO:0000256" key="8">
    <source>
        <dbReference type="ARBA" id="ARBA00023004"/>
    </source>
</evidence>
<dbReference type="KEGG" id="ssm:Spirs_0164"/>
<dbReference type="InterPro" id="IPR003373">
    <property type="entry name" value="Fe2_transport_prot-B"/>
</dbReference>
<feature type="domain" description="FeoB-type G" evidence="18">
    <location>
        <begin position="3"/>
        <end position="165"/>
    </location>
</feature>
<dbReference type="InterPro" id="IPR011642">
    <property type="entry name" value="Gate_dom"/>
</dbReference>
<dbReference type="GO" id="GO:0005525">
    <property type="term" value="F:GTP binding"/>
    <property type="evidence" value="ECO:0007669"/>
    <property type="project" value="UniProtKB-KW"/>
</dbReference>
<dbReference type="Gene3D" id="3.40.50.300">
    <property type="entry name" value="P-loop containing nucleotide triphosphate hydrolases"/>
    <property type="match status" value="1"/>
</dbReference>
<dbReference type="InterPro" id="IPR030389">
    <property type="entry name" value="G_FEOB_dom"/>
</dbReference>
<dbReference type="PROSITE" id="PS51711">
    <property type="entry name" value="G_FEOB"/>
    <property type="match status" value="1"/>
</dbReference>
<dbReference type="InterPro" id="IPR027417">
    <property type="entry name" value="P-loop_NTPase"/>
</dbReference>
<evidence type="ECO:0000256" key="10">
    <source>
        <dbReference type="ARBA" id="ARBA00023134"/>
    </source>
</evidence>
<keyword evidence="4 16" id="KW-0410">Iron transport</keyword>
<feature type="transmembrane region" description="Helical" evidence="16">
    <location>
        <begin position="353"/>
        <end position="377"/>
    </location>
</feature>
<keyword evidence="6 14" id="KW-0547">Nucleotide-binding</keyword>
<dbReference type="GO" id="GO:0005886">
    <property type="term" value="C:plasma membrane"/>
    <property type="evidence" value="ECO:0007669"/>
    <property type="project" value="UniProtKB-SubCell"/>
</dbReference>
<evidence type="ECO:0000313" key="19">
    <source>
        <dbReference type="EMBL" id="ADK79321.1"/>
    </source>
</evidence>
<dbReference type="Proteomes" id="UP000002318">
    <property type="component" value="Chromosome"/>
</dbReference>
<evidence type="ECO:0000259" key="18">
    <source>
        <dbReference type="PROSITE" id="PS51711"/>
    </source>
</evidence>
<dbReference type="AlphaFoldDB" id="E1R8H7"/>
<comment type="similarity">
    <text evidence="16">Belongs to the TRAFAC class TrmE-Era-EngA-EngB-Septin-like GTPase superfamily. FeoB GTPase (TC 9.A.8) family.</text>
</comment>
<keyword evidence="2 16" id="KW-0813">Transport</keyword>
<dbReference type="NCBIfam" id="TIGR00437">
    <property type="entry name" value="feoB"/>
    <property type="match status" value="1"/>
</dbReference>
<dbReference type="Pfam" id="PF07664">
    <property type="entry name" value="FeoB_C"/>
    <property type="match status" value="1"/>
</dbReference>
<dbReference type="GO" id="GO:0015093">
    <property type="term" value="F:ferrous iron transmembrane transporter activity"/>
    <property type="evidence" value="ECO:0007669"/>
    <property type="project" value="UniProtKB-UniRule"/>
</dbReference>
<feature type="binding site" evidence="15">
    <location>
        <position position="24"/>
    </location>
    <ligand>
        <name>Mg(2+)</name>
        <dbReference type="ChEBI" id="CHEBI:18420"/>
        <label>2</label>
    </ligand>
</feature>
<dbReference type="Gene3D" id="1.10.287.1770">
    <property type="match status" value="1"/>
</dbReference>
<proteinExistence type="inferred from homology"/>
<evidence type="ECO:0000313" key="20">
    <source>
        <dbReference type="Proteomes" id="UP000002318"/>
    </source>
</evidence>
<dbReference type="Pfam" id="PF17910">
    <property type="entry name" value="FeoB_Cyto"/>
    <property type="match status" value="1"/>
</dbReference>
<feature type="binding site" evidence="14">
    <location>
        <begin position="10"/>
        <end position="17"/>
    </location>
    <ligand>
        <name>GTP</name>
        <dbReference type="ChEBI" id="CHEBI:37565"/>
        <label>1</label>
    </ligand>
</feature>
<feature type="binding site" evidence="14">
    <location>
        <begin position="56"/>
        <end position="59"/>
    </location>
    <ligand>
        <name>GTP</name>
        <dbReference type="ChEBI" id="CHEBI:37565"/>
        <label>3</label>
    </ligand>
</feature>
<keyword evidence="20" id="KW-1185">Reference proteome</keyword>
<feature type="binding site" evidence="15">
    <location>
        <position position="21"/>
    </location>
    <ligand>
        <name>Mg(2+)</name>
        <dbReference type="ChEBI" id="CHEBI:18420"/>
        <label>2</label>
    </ligand>
</feature>
<feature type="transmembrane region" description="Helical" evidence="16">
    <location>
        <begin position="650"/>
        <end position="676"/>
    </location>
</feature>
<feature type="binding site" evidence="14">
    <location>
        <begin position="35"/>
        <end position="39"/>
    </location>
    <ligand>
        <name>GTP</name>
        <dbReference type="ChEBI" id="CHEBI:37565"/>
        <label>2</label>
    </ligand>
</feature>
<feature type="transmembrane region" description="Helical" evidence="16">
    <location>
        <begin position="297"/>
        <end position="320"/>
    </location>
</feature>
<dbReference type="eggNOG" id="COG0370">
    <property type="taxonomic scope" value="Bacteria"/>
</dbReference>
<evidence type="ECO:0000256" key="15">
    <source>
        <dbReference type="PIRSR" id="PIRSR603373-2"/>
    </source>
</evidence>
<feature type="transmembrane region" description="Helical" evidence="16">
    <location>
        <begin position="521"/>
        <end position="540"/>
    </location>
</feature>
<dbReference type="InterPro" id="IPR041069">
    <property type="entry name" value="FeoB_Cyto"/>
</dbReference>
<name>E1R8H7_SEDSS</name>
<dbReference type="Pfam" id="PF07670">
    <property type="entry name" value="Gate"/>
    <property type="match status" value="2"/>
</dbReference>
<feature type="coiled-coil region" evidence="17">
    <location>
        <begin position="554"/>
        <end position="581"/>
    </location>
</feature>
<feature type="binding site" evidence="15">
    <location>
        <position position="22"/>
    </location>
    <ligand>
        <name>Mg(2+)</name>
        <dbReference type="ChEBI" id="CHEBI:18420"/>
        <label>1</label>
    </ligand>
</feature>
<feature type="transmembrane region" description="Helical" evidence="16">
    <location>
        <begin position="464"/>
        <end position="483"/>
    </location>
</feature>
<keyword evidence="11 16" id="KW-0472">Membrane</keyword>
<dbReference type="InterPro" id="IPR050860">
    <property type="entry name" value="FeoB_GTPase"/>
</dbReference>
<feature type="transmembrane region" description="Helical" evidence="16">
    <location>
        <begin position="431"/>
        <end position="452"/>
    </location>
</feature>
<dbReference type="RefSeq" id="WP_013252785.1">
    <property type="nucleotide sequence ID" value="NC_014364.1"/>
</dbReference>
<dbReference type="PANTHER" id="PTHR43185:SF1">
    <property type="entry name" value="FE(2+) TRANSPORTER FEOB"/>
    <property type="match status" value="1"/>
</dbReference>
<keyword evidence="10 14" id="KW-0342">GTP-binding</keyword>
<dbReference type="SUPFAM" id="SSF52540">
    <property type="entry name" value="P-loop containing nucleoside triphosphate hydrolases"/>
    <property type="match status" value="1"/>
</dbReference>
<dbReference type="OrthoDB" id="9809127at2"/>
<accession>E1R8H7</accession>
<keyword evidence="8 16" id="KW-0408">Iron</keyword>
<dbReference type="CDD" id="cd01879">
    <property type="entry name" value="FeoB"/>
    <property type="match status" value="1"/>
</dbReference>
<feature type="binding site" evidence="15">
    <location>
        <position position="25"/>
    </location>
    <ligand>
        <name>Mg(2+)</name>
        <dbReference type="ChEBI" id="CHEBI:18420"/>
        <label>2</label>
    </ligand>
</feature>
<dbReference type="GO" id="GO:0046872">
    <property type="term" value="F:metal ion binding"/>
    <property type="evidence" value="ECO:0007669"/>
    <property type="project" value="UniProtKB-KW"/>
</dbReference>
<keyword evidence="3" id="KW-1003">Cell membrane</keyword>
<evidence type="ECO:0000256" key="5">
    <source>
        <dbReference type="ARBA" id="ARBA00022692"/>
    </source>
</evidence>
<evidence type="ECO:0000256" key="14">
    <source>
        <dbReference type="PIRSR" id="PIRSR603373-1"/>
    </source>
</evidence>
<comment type="function">
    <text evidence="16">Probable transporter of a GTP-driven Fe(2+) uptake system.</text>
</comment>
<gene>
    <name evidence="19" type="ordered locus">Spirs_0164</name>
</gene>
<evidence type="ECO:0000256" key="16">
    <source>
        <dbReference type="RuleBase" id="RU362098"/>
    </source>
</evidence>
<dbReference type="HOGENOM" id="CLU_013350_3_2_12"/>
<sequence>MGSFRFALTGNPNSGKTSIFNAATGANQKVGNWGGVTVDVKEGNIRRGNDRVTLIDIPGTYSLSAYTMEELVAREVIIKGDADVIINVLDSTNLERNLYLGVQVMEMGRPMVLAFNMSDELKRSGTVIDTEALSRLFGIPIRFTVGRNGEGVRELLDEAIRVAKGEHPATRQVSVNYGKEIEAAIESLAELVEKSSFNLRGISPRWYALKLLERDDEILRKVRERVPADSPDDNVIFKELESRSKEIEQLYGEDAATIISERRYGFIIGALNETVNKPKANRINISEKIDDVLTNRFLAYPIFAFFMWILFQTTFGLGAYPMAWIESGITALGNWIGTTMPPGAIRDLLTDGVIAGVGGVLVFLPNILILFLGISILEDTGYMARIAFIMDKVMHRIGLHGKSFIPLVMGVGCSVPAIMAARTLESKKDRILTILIAPLITCSARLPVYILFTGAFFPNIAGNVIFILYFLSFLFAFGMGWLFRKTLFRGEEYPFVMELPPYRIPTFRSALIHMWEKAKHYLQKMGGVVLIFSIIIWFLGNYPKQPEMEKQYDTMIAEQREQGHQEEVQALQRELKRKQVMQSYIGKAGTFIEPVLAPLGFDWRMDVSLMTGFVAKEVVVSTLGVLFTAGNEEGKEESGTELRDALRDAYSPLVGFAFLIFVMLYTPCIVAFVTLVKEVGSWKWSIFSLGYQLTLAWIAAFIVYRGGIILGLG</sequence>
<comment type="subcellular location">
    <subcellularLocation>
        <location evidence="16">Cell inner membrane</location>
        <topology evidence="16">Multi-pass membrane protein</topology>
    </subcellularLocation>
    <subcellularLocation>
        <location evidence="1">Cell membrane</location>
        <topology evidence="1">Multi-pass membrane protein</topology>
    </subcellularLocation>
</comment>
<dbReference type="PANTHER" id="PTHR43185">
    <property type="entry name" value="FERROUS IRON TRANSPORT PROTEIN B"/>
    <property type="match status" value="1"/>
</dbReference>
<reference evidence="19 20" key="1">
    <citation type="journal article" date="2010" name="Stand. Genomic Sci.">
        <title>Complete genome sequence of Spirochaeta smaragdinae type strain (SEBR 4228).</title>
        <authorList>
            <person name="Mavromatis K."/>
            <person name="Yasawong M."/>
            <person name="Chertkov O."/>
            <person name="Lapidus A."/>
            <person name="Lucas S."/>
            <person name="Nolan M."/>
            <person name="Del Rio T.G."/>
            <person name="Tice H."/>
            <person name="Cheng J.F."/>
            <person name="Pitluck S."/>
            <person name="Liolios K."/>
            <person name="Ivanova N."/>
            <person name="Tapia R."/>
            <person name="Han C."/>
            <person name="Bruce D."/>
            <person name="Goodwin L."/>
            <person name="Pati A."/>
            <person name="Chen A."/>
            <person name="Palaniappan K."/>
            <person name="Land M."/>
            <person name="Hauser L."/>
            <person name="Chang Y.J."/>
            <person name="Jeffries C.D."/>
            <person name="Detter J.C."/>
            <person name="Rohde M."/>
            <person name="Brambilla E."/>
            <person name="Spring S."/>
            <person name="Goker M."/>
            <person name="Sikorski J."/>
            <person name="Woyke T."/>
            <person name="Bristow J."/>
            <person name="Eisen J.A."/>
            <person name="Markowitz V."/>
            <person name="Hugenholtz P."/>
            <person name="Klenk H.P."/>
            <person name="Kyrpides N.C."/>
        </authorList>
    </citation>
    <scope>NUCLEOTIDE SEQUENCE [LARGE SCALE GENOMIC DNA]</scope>
    <source>
        <strain evidence="20">DSM 11293 / JCM 15392 / SEBR 4228</strain>
    </source>
</reference>
<feature type="transmembrane region" description="Helical" evidence="16">
    <location>
        <begin position="682"/>
        <end position="704"/>
    </location>
</feature>
<evidence type="ECO:0000256" key="6">
    <source>
        <dbReference type="ARBA" id="ARBA00022741"/>
    </source>
</evidence>
<keyword evidence="9" id="KW-0406">Ion transport</keyword>
<organism evidence="19 20">
    <name type="scientific">Sediminispirochaeta smaragdinae (strain DSM 11293 / JCM 15392 / SEBR 4228)</name>
    <name type="common">Spirochaeta smaragdinae</name>
    <dbReference type="NCBI Taxonomy" id="573413"/>
    <lineage>
        <taxon>Bacteria</taxon>
        <taxon>Pseudomonadati</taxon>
        <taxon>Spirochaetota</taxon>
        <taxon>Spirochaetia</taxon>
        <taxon>Spirochaetales</taxon>
        <taxon>Spirochaetaceae</taxon>
        <taxon>Sediminispirochaeta</taxon>
    </lineage>
</organism>
<keyword evidence="15" id="KW-0460">Magnesium</keyword>
<dbReference type="STRING" id="573413.Spirs_0164"/>
<evidence type="ECO:0000256" key="3">
    <source>
        <dbReference type="ARBA" id="ARBA00022475"/>
    </source>
</evidence>
<keyword evidence="5 16" id="KW-0812">Transmembrane</keyword>